<comment type="catalytic activity">
    <reaction evidence="14">
        <text>L-seryl-[protein] + ATP = O-phospho-L-seryl-[protein] + ADP + H(+)</text>
        <dbReference type="Rhea" id="RHEA:17989"/>
        <dbReference type="Rhea" id="RHEA-COMP:9863"/>
        <dbReference type="Rhea" id="RHEA-COMP:11604"/>
        <dbReference type="ChEBI" id="CHEBI:15378"/>
        <dbReference type="ChEBI" id="CHEBI:29999"/>
        <dbReference type="ChEBI" id="CHEBI:30616"/>
        <dbReference type="ChEBI" id="CHEBI:83421"/>
        <dbReference type="ChEBI" id="CHEBI:456216"/>
        <dbReference type="EC" id="2.7.11.12"/>
    </reaction>
</comment>
<accession>A0A812JAI6</accession>
<evidence type="ECO:0000313" key="20">
    <source>
        <dbReference type="EMBL" id="CAE7201491.1"/>
    </source>
</evidence>
<feature type="domain" description="Protein kinase" evidence="17">
    <location>
        <begin position="288"/>
        <end position="544"/>
    </location>
</feature>
<dbReference type="GO" id="GO:0004692">
    <property type="term" value="F:cGMP-dependent protein kinase activity"/>
    <property type="evidence" value="ECO:0007669"/>
    <property type="project" value="UniProtKB-EC"/>
</dbReference>
<evidence type="ECO:0000256" key="1">
    <source>
        <dbReference type="ARBA" id="ARBA00001946"/>
    </source>
</evidence>
<comment type="cofactor">
    <cofactor evidence="1">
        <name>Mg(2+)</name>
        <dbReference type="ChEBI" id="CHEBI:18420"/>
    </cofactor>
</comment>
<keyword evidence="6" id="KW-0808">Transferase</keyword>
<keyword evidence="21" id="KW-1185">Reference proteome</keyword>
<dbReference type="Gene3D" id="2.60.120.10">
    <property type="entry name" value="Jelly Rolls"/>
    <property type="match status" value="2"/>
</dbReference>
<dbReference type="SMART" id="SM00100">
    <property type="entry name" value="cNMP"/>
    <property type="match status" value="1"/>
</dbReference>
<dbReference type="PROSITE" id="PS50011">
    <property type="entry name" value="PROTEIN_KINASE_DOM"/>
    <property type="match status" value="1"/>
</dbReference>
<dbReference type="CDD" id="cd00038">
    <property type="entry name" value="CAP_ED"/>
    <property type="match status" value="2"/>
</dbReference>
<dbReference type="InterPro" id="IPR008266">
    <property type="entry name" value="Tyr_kinase_AS"/>
</dbReference>
<comment type="catalytic activity">
    <reaction evidence="13">
        <text>L-threonyl-[protein] + ATP = O-phospho-L-threonyl-[protein] + ADP + H(+)</text>
        <dbReference type="Rhea" id="RHEA:46608"/>
        <dbReference type="Rhea" id="RHEA-COMP:11060"/>
        <dbReference type="Rhea" id="RHEA-COMP:11605"/>
        <dbReference type="ChEBI" id="CHEBI:15378"/>
        <dbReference type="ChEBI" id="CHEBI:30013"/>
        <dbReference type="ChEBI" id="CHEBI:30616"/>
        <dbReference type="ChEBI" id="CHEBI:61977"/>
        <dbReference type="ChEBI" id="CHEBI:456216"/>
        <dbReference type="EC" id="2.7.11.12"/>
    </reaction>
</comment>
<protein>
    <recommendedName>
        <fullName evidence="12">cGMP-dependent protein kinase</fullName>
        <ecNumber evidence="3">2.7.11.12</ecNumber>
    </recommendedName>
</protein>
<reference evidence="20" key="1">
    <citation type="submission" date="2021-02" db="EMBL/GenBank/DDBJ databases">
        <authorList>
            <person name="Dougan E. K."/>
            <person name="Rhodes N."/>
            <person name="Thang M."/>
            <person name="Chan C."/>
        </authorList>
    </citation>
    <scope>NUCLEOTIDE SEQUENCE</scope>
</reference>
<keyword evidence="9" id="KW-0418">Kinase</keyword>
<dbReference type="GO" id="GO:0046872">
    <property type="term" value="F:metal ion binding"/>
    <property type="evidence" value="ECO:0007669"/>
    <property type="project" value="UniProtKB-KW"/>
</dbReference>
<dbReference type="GO" id="GO:0005952">
    <property type="term" value="C:cAMP-dependent protein kinase complex"/>
    <property type="evidence" value="ECO:0007669"/>
    <property type="project" value="TreeGrafter"/>
</dbReference>
<evidence type="ECO:0000256" key="6">
    <source>
        <dbReference type="ARBA" id="ARBA00022679"/>
    </source>
</evidence>
<evidence type="ECO:0000256" key="15">
    <source>
        <dbReference type="PROSITE-ProRule" id="PRU10141"/>
    </source>
</evidence>
<keyword evidence="8 15" id="KW-0547">Nucleotide-binding</keyword>
<evidence type="ECO:0000256" key="8">
    <source>
        <dbReference type="ARBA" id="ARBA00022741"/>
    </source>
</evidence>
<dbReference type="Pfam" id="PF00027">
    <property type="entry name" value="cNMP_binding"/>
    <property type="match status" value="2"/>
</dbReference>
<evidence type="ECO:0000313" key="21">
    <source>
        <dbReference type="Proteomes" id="UP000601435"/>
    </source>
</evidence>
<feature type="region of interest" description="Disordered" evidence="16">
    <location>
        <begin position="41"/>
        <end position="61"/>
    </location>
</feature>
<dbReference type="InterPro" id="IPR000961">
    <property type="entry name" value="AGC-kinase_C"/>
</dbReference>
<proteinExistence type="inferred from homology"/>
<dbReference type="Gene3D" id="3.30.200.20">
    <property type="entry name" value="Phosphorylase Kinase, domain 1"/>
    <property type="match status" value="1"/>
</dbReference>
<keyword evidence="11" id="KW-0460">Magnesium</keyword>
<dbReference type="Proteomes" id="UP000601435">
    <property type="component" value="Unassembled WGS sequence"/>
</dbReference>
<evidence type="ECO:0000256" key="14">
    <source>
        <dbReference type="ARBA" id="ARBA00047462"/>
    </source>
</evidence>
<keyword evidence="10 15" id="KW-0067">ATP-binding</keyword>
<dbReference type="EMBL" id="CAJNJA010005912">
    <property type="protein sequence ID" value="CAE7201491.1"/>
    <property type="molecule type" value="Genomic_DNA"/>
</dbReference>
<evidence type="ECO:0000259" key="17">
    <source>
        <dbReference type="PROSITE" id="PS50011"/>
    </source>
</evidence>
<feature type="domain" description="Cyclic nucleotide-binding" evidence="18">
    <location>
        <begin position="82"/>
        <end position="143"/>
    </location>
</feature>
<dbReference type="PROSITE" id="PS51285">
    <property type="entry name" value="AGC_KINASE_CTER"/>
    <property type="match status" value="1"/>
</dbReference>
<dbReference type="InterPro" id="IPR018490">
    <property type="entry name" value="cNMP-bd_dom_sf"/>
</dbReference>
<dbReference type="Pfam" id="PF00069">
    <property type="entry name" value="Pkinase"/>
    <property type="match status" value="1"/>
</dbReference>
<evidence type="ECO:0000259" key="18">
    <source>
        <dbReference type="PROSITE" id="PS50042"/>
    </source>
</evidence>
<feature type="binding site" evidence="15">
    <location>
        <position position="317"/>
    </location>
    <ligand>
        <name>ATP</name>
        <dbReference type="ChEBI" id="CHEBI:30616"/>
    </ligand>
</feature>
<dbReference type="InterPro" id="IPR011009">
    <property type="entry name" value="Kinase-like_dom_sf"/>
</dbReference>
<evidence type="ECO:0000256" key="3">
    <source>
        <dbReference type="ARBA" id="ARBA00012428"/>
    </source>
</evidence>
<evidence type="ECO:0000256" key="11">
    <source>
        <dbReference type="ARBA" id="ARBA00022842"/>
    </source>
</evidence>
<evidence type="ECO:0000256" key="2">
    <source>
        <dbReference type="ARBA" id="ARBA00006352"/>
    </source>
</evidence>
<dbReference type="Gene3D" id="1.10.510.10">
    <property type="entry name" value="Transferase(Phosphotransferase) domain 1"/>
    <property type="match status" value="1"/>
</dbReference>
<evidence type="ECO:0000256" key="5">
    <source>
        <dbReference type="ARBA" id="ARBA00022527"/>
    </source>
</evidence>
<evidence type="ECO:0000256" key="12">
    <source>
        <dbReference type="ARBA" id="ARBA00024113"/>
    </source>
</evidence>
<feature type="domain" description="AGC-kinase C-terminal" evidence="19">
    <location>
        <begin position="545"/>
        <end position="600"/>
    </location>
</feature>
<dbReference type="OrthoDB" id="63267at2759"/>
<evidence type="ECO:0000256" key="13">
    <source>
        <dbReference type="ARBA" id="ARBA00047298"/>
    </source>
</evidence>
<dbReference type="InterPro" id="IPR000595">
    <property type="entry name" value="cNMP-bd_dom"/>
</dbReference>
<dbReference type="SUPFAM" id="SSF56112">
    <property type="entry name" value="Protein kinase-like (PK-like)"/>
    <property type="match status" value="1"/>
</dbReference>
<dbReference type="PANTHER" id="PTHR24353">
    <property type="entry name" value="CYCLIC NUCLEOTIDE-DEPENDENT PROTEIN KINASE"/>
    <property type="match status" value="1"/>
</dbReference>
<dbReference type="GO" id="GO:0005524">
    <property type="term" value="F:ATP binding"/>
    <property type="evidence" value="ECO:0007669"/>
    <property type="project" value="UniProtKB-UniRule"/>
</dbReference>
<dbReference type="SUPFAM" id="SSF51206">
    <property type="entry name" value="cAMP-binding domain-like"/>
    <property type="match status" value="2"/>
</dbReference>
<dbReference type="AlphaFoldDB" id="A0A812JAI6"/>
<evidence type="ECO:0000256" key="7">
    <source>
        <dbReference type="ARBA" id="ARBA00022723"/>
    </source>
</evidence>
<comment type="similarity">
    <text evidence="2">Belongs to the protein kinase superfamily. AGC Ser/Thr protein kinase family. cGMP subfamily.</text>
</comment>
<evidence type="ECO:0000259" key="19">
    <source>
        <dbReference type="PROSITE" id="PS51285"/>
    </source>
</evidence>
<dbReference type="PROSITE" id="PS50042">
    <property type="entry name" value="CNMP_BINDING_3"/>
    <property type="match status" value="2"/>
</dbReference>
<feature type="domain" description="Cyclic nucleotide-binding" evidence="18">
    <location>
        <begin position="146"/>
        <end position="268"/>
    </location>
</feature>
<dbReference type="PANTHER" id="PTHR24353:SF37">
    <property type="entry name" value="CAMP-DEPENDENT PROTEIN KINASE CATALYTIC SUBUNIT PRKX"/>
    <property type="match status" value="1"/>
</dbReference>
<evidence type="ECO:0000256" key="10">
    <source>
        <dbReference type="ARBA" id="ARBA00022840"/>
    </source>
</evidence>
<dbReference type="PROSITE" id="PS00109">
    <property type="entry name" value="PROTEIN_KINASE_TYR"/>
    <property type="match status" value="1"/>
</dbReference>
<dbReference type="InterPro" id="IPR018488">
    <property type="entry name" value="cNMP-bd_CS"/>
</dbReference>
<comment type="caution">
    <text evidence="20">The sequence shown here is derived from an EMBL/GenBank/DDBJ whole genome shotgun (WGS) entry which is preliminary data.</text>
</comment>
<evidence type="ECO:0000256" key="4">
    <source>
        <dbReference type="ARBA" id="ARBA00022490"/>
    </source>
</evidence>
<keyword evidence="5" id="KW-0723">Serine/threonine-protein kinase</keyword>
<name>A0A812JAI6_9DINO</name>
<organism evidence="20 21">
    <name type="scientific">Symbiodinium necroappetens</name>
    <dbReference type="NCBI Taxonomy" id="1628268"/>
    <lineage>
        <taxon>Eukaryota</taxon>
        <taxon>Sar</taxon>
        <taxon>Alveolata</taxon>
        <taxon>Dinophyceae</taxon>
        <taxon>Suessiales</taxon>
        <taxon>Symbiodiniaceae</taxon>
        <taxon>Symbiodinium</taxon>
    </lineage>
</organism>
<dbReference type="EC" id="2.7.11.12" evidence="3"/>
<sequence length="600" mass="67176">MTACDSRSRSRNVKQSSILFALCRAKGKNAVNASVFGVGTDAITPPPPNPPPPRDPQKSRLVPGSWCARHQLDSQLLPTTQVDQLKPGDCFGELPLLQLRPHQHSVVAKERSCAWVIDRWQFKEILFKVPDSKLMEYISYLDRVSILDALSGEEKTSTAQALTEMSFNKGDVILQQGETGDSFYILFDGEVTVLINGKVVARLEASVEEHTAHHFGEKALISSQPRAATVQVASSQAKVLALDRIAFNALLGSLEDILRAQEDGRSRQTRVNRGLTLKPFQKIFRKDLMGVGLLGVGEFGAVELVAHRRADETFAMKSMSKALLVQKGKQNVALNEKHVLMYVLSPFIVQLFEAYSDSSTLYLLFEAALGGDLHGLYCRKRLYGSERHAAFYTAGSALALHYLHQRRIIYRDLRPENILLTQDGNIKLCDFGLAKFVAERTFTNCGIPDYYAPEMVLATGHGLELDWWCFGILLFELMSGKPPFESSNPMQIYVSILHGISKVAMPEGNTRAAGDLIKLLLKKEPLDRLPVKEGFGKLKEQRWFSEISWNSLSELQMDTPYKPNIRHKRDLANFHPRSELVVQPPEYEDDGTGWDANYPT</sequence>
<dbReference type="InterPro" id="IPR014710">
    <property type="entry name" value="RmlC-like_jellyroll"/>
</dbReference>
<evidence type="ECO:0000256" key="16">
    <source>
        <dbReference type="SAM" id="MobiDB-lite"/>
    </source>
</evidence>
<evidence type="ECO:0000256" key="9">
    <source>
        <dbReference type="ARBA" id="ARBA00022777"/>
    </source>
</evidence>
<dbReference type="InterPro" id="IPR000719">
    <property type="entry name" value="Prot_kinase_dom"/>
</dbReference>
<dbReference type="PROSITE" id="PS00107">
    <property type="entry name" value="PROTEIN_KINASE_ATP"/>
    <property type="match status" value="1"/>
</dbReference>
<dbReference type="PROSITE" id="PS00889">
    <property type="entry name" value="CNMP_BINDING_2"/>
    <property type="match status" value="1"/>
</dbReference>
<keyword evidence="4" id="KW-0963">Cytoplasm</keyword>
<dbReference type="PRINTS" id="PR00103">
    <property type="entry name" value="CAMPKINASE"/>
</dbReference>
<dbReference type="InterPro" id="IPR017441">
    <property type="entry name" value="Protein_kinase_ATP_BS"/>
</dbReference>
<feature type="compositionally biased region" description="Pro residues" evidence="16">
    <location>
        <begin position="44"/>
        <end position="54"/>
    </location>
</feature>
<keyword evidence="7" id="KW-0479">Metal-binding</keyword>
<gene>
    <name evidence="20" type="primary">for</name>
    <name evidence="20" type="ORF">SNEC2469_LOCUS1575</name>
</gene>
<dbReference type="GO" id="GO:0004691">
    <property type="term" value="F:cAMP-dependent protein kinase activity"/>
    <property type="evidence" value="ECO:0007669"/>
    <property type="project" value="TreeGrafter"/>
</dbReference>